<proteinExistence type="inferred from homology"/>
<dbReference type="EMBL" id="LNQE01001234">
    <property type="protein sequence ID" value="KUG20022.1"/>
    <property type="molecule type" value="Genomic_DNA"/>
</dbReference>
<name>A0A0W8FGJ4_9ZZZZ</name>
<accession>A0A0W8FGJ4</accession>
<dbReference type="Pfam" id="PF08617">
    <property type="entry name" value="CGI-121"/>
    <property type="match status" value="1"/>
</dbReference>
<organism evidence="2">
    <name type="scientific">hydrocarbon metagenome</name>
    <dbReference type="NCBI Taxonomy" id="938273"/>
    <lineage>
        <taxon>unclassified sequences</taxon>
        <taxon>metagenomes</taxon>
        <taxon>ecological metagenomes</taxon>
    </lineage>
</organism>
<dbReference type="InterPro" id="IPR016799">
    <property type="entry name" value="UCP022062"/>
</dbReference>
<gene>
    <name evidence="2" type="ORF">ASZ90_010250</name>
</gene>
<evidence type="ECO:0000256" key="1">
    <source>
        <dbReference type="ARBA" id="ARBA00005546"/>
    </source>
</evidence>
<protein>
    <recommendedName>
        <fullName evidence="3">Kinase binding protein CGI-121</fullName>
    </recommendedName>
</protein>
<reference evidence="2" key="1">
    <citation type="journal article" date="2015" name="Proc. Natl. Acad. Sci. U.S.A.">
        <title>Networks of energetic and metabolic interactions define dynamics in microbial communities.</title>
        <authorList>
            <person name="Embree M."/>
            <person name="Liu J.K."/>
            <person name="Al-Bassam M.M."/>
            <person name="Zengler K."/>
        </authorList>
    </citation>
    <scope>NUCLEOTIDE SEQUENCE</scope>
</reference>
<comment type="similarity">
    <text evidence="1">Belongs to the CGI121/TPRKB family.</text>
</comment>
<sequence length="171" mass="18986">MGSPACDIFQARFEIAGKRRFLDEIRAIADGSGTHIIFFDADAVAGREHVEAALRHAWRSYVHGTPIANSFEMEALLFAAGTRQCSAATGFGIHEGENRAYICICPPSAAAADRLGALVTYVEEDWEMITPEDRERLMALFSVTPEEVEAVGVHRFRELVIERVALLEVYR</sequence>
<dbReference type="InterPro" id="IPR013926">
    <property type="entry name" value="CGI121/TPRKB"/>
</dbReference>
<evidence type="ECO:0000313" key="2">
    <source>
        <dbReference type="EMBL" id="KUG20022.1"/>
    </source>
</evidence>
<dbReference type="InterPro" id="IPR036504">
    <property type="entry name" value="CGI121/TPRKB_sf"/>
</dbReference>
<dbReference type="AlphaFoldDB" id="A0A0W8FGJ4"/>
<dbReference type="NCBIfam" id="NF011465">
    <property type="entry name" value="PRK14886.1-1"/>
    <property type="match status" value="1"/>
</dbReference>
<dbReference type="SUPFAM" id="SSF143870">
    <property type="entry name" value="PF0523-like"/>
    <property type="match status" value="1"/>
</dbReference>
<dbReference type="Gene3D" id="3.30.2380.10">
    <property type="entry name" value="CGI121/TPRKB"/>
    <property type="match status" value="1"/>
</dbReference>
<comment type="caution">
    <text evidence="2">The sequence shown here is derived from an EMBL/GenBank/DDBJ whole genome shotgun (WGS) entry which is preliminary data.</text>
</comment>
<dbReference type="PIRSF" id="PIRSF022062">
    <property type="entry name" value="UCP022062"/>
    <property type="match status" value="1"/>
</dbReference>
<evidence type="ECO:0008006" key="3">
    <source>
        <dbReference type="Google" id="ProtNLM"/>
    </source>
</evidence>